<dbReference type="SUPFAM" id="SSF50621">
    <property type="entry name" value="Alanine racemase C-terminal domain-like"/>
    <property type="match status" value="1"/>
</dbReference>
<dbReference type="PROSITE" id="PS00395">
    <property type="entry name" value="ALANINE_RACEMASE"/>
    <property type="match status" value="1"/>
</dbReference>
<dbReference type="InterPro" id="IPR029066">
    <property type="entry name" value="PLP-binding_barrel"/>
</dbReference>
<comment type="cofactor">
    <cofactor evidence="1 4 5">
        <name>pyridoxal 5'-phosphate</name>
        <dbReference type="ChEBI" id="CHEBI:597326"/>
    </cofactor>
</comment>
<dbReference type="UniPathway" id="UPA00042">
    <property type="reaction ID" value="UER00497"/>
</dbReference>
<dbReference type="OrthoDB" id="9813814at2"/>
<evidence type="ECO:0000256" key="3">
    <source>
        <dbReference type="ARBA" id="ARBA00023235"/>
    </source>
</evidence>
<keyword evidence="3 4" id="KW-0413">Isomerase</keyword>
<accession>A0A133Y3A4</accession>
<comment type="function">
    <text evidence="4">Catalyzes the interconversion of L-alanine and D-alanine. May also act on other amino acids.</text>
</comment>
<feature type="binding site" evidence="4 6">
    <location>
        <position position="137"/>
    </location>
    <ligand>
        <name>substrate</name>
    </ligand>
</feature>
<dbReference type="AlphaFoldDB" id="A0A133Y3A4"/>
<dbReference type="Gene3D" id="2.40.37.10">
    <property type="entry name" value="Lyase, Ornithine Decarboxylase, Chain A, domain 1"/>
    <property type="match status" value="1"/>
</dbReference>
<dbReference type="Proteomes" id="UP000070422">
    <property type="component" value="Unassembled WGS sequence"/>
</dbReference>
<dbReference type="PANTHER" id="PTHR30511">
    <property type="entry name" value="ALANINE RACEMASE"/>
    <property type="match status" value="1"/>
</dbReference>
<dbReference type="GO" id="GO:0030170">
    <property type="term" value="F:pyridoxal phosphate binding"/>
    <property type="evidence" value="ECO:0007669"/>
    <property type="project" value="UniProtKB-UniRule"/>
</dbReference>
<gene>
    <name evidence="8" type="ORF">HMPREF3187_00482</name>
</gene>
<dbReference type="RefSeq" id="WP_060936548.1">
    <property type="nucleotide sequence ID" value="NZ_JASOZP010000001.1"/>
</dbReference>
<organism evidence="8 9">
    <name type="scientific">Aerococcus christensenii</name>
    <dbReference type="NCBI Taxonomy" id="87541"/>
    <lineage>
        <taxon>Bacteria</taxon>
        <taxon>Bacillati</taxon>
        <taxon>Bacillota</taxon>
        <taxon>Bacilli</taxon>
        <taxon>Lactobacillales</taxon>
        <taxon>Aerococcaceae</taxon>
        <taxon>Aerococcus</taxon>
    </lineage>
</organism>
<dbReference type="GO" id="GO:0008784">
    <property type="term" value="F:alanine racemase activity"/>
    <property type="evidence" value="ECO:0007669"/>
    <property type="project" value="UniProtKB-UniRule"/>
</dbReference>
<dbReference type="GO" id="GO:0005829">
    <property type="term" value="C:cytosol"/>
    <property type="evidence" value="ECO:0007669"/>
    <property type="project" value="TreeGrafter"/>
</dbReference>
<proteinExistence type="inferred from homology"/>
<dbReference type="EC" id="5.1.1.1" evidence="4"/>
<dbReference type="Pfam" id="PF00842">
    <property type="entry name" value="Ala_racemase_C"/>
    <property type="match status" value="1"/>
</dbReference>
<dbReference type="CDD" id="cd00430">
    <property type="entry name" value="PLPDE_III_AR"/>
    <property type="match status" value="1"/>
</dbReference>
<evidence type="ECO:0000256" key="1">
    <source>
        <dbReference type="ARBA" id="ARBA00001933"/>
    </source>
</evidence>
<comment type="pathway">
    <text evidence="4">Amino-acid biosynthesis; D-alanine biosynthesis; D-alanine from L-alanine: step 1/1.</text>
</comment>
<evidence type="ECO:0000256" key="5">
    <source>
        <dbReference type="PIRSR" id="PIRSR600821-50"/>
    </source>
</evidence>
<dbReference type="InterPro" id="IPR020622">
    <property type="entry name" value="Ala_racemase_pyridoxalP-BS"/>
</dbReference>
<dbReference type="SMART" id="SM01005">
    <property type="entry name" value="Ala_racemase_C"/>
    <property type="match status" value="1"/>
</dbReference>
<feature type="binding site" evidence="4 6">
    <location>
        <position position="322"/>
    </location>
    <ligand>
        <name>substrate</name>
    </ligand>
</feature>
<comment type="catalytic activity">
    <reaction evidence="4">
        <text>L-alanine = D-alanine</text>
        <dbReference type="Rhea" id="RHEA:20249"/>
        <dbReference type="ChEBI" id="CHEBI:57416"/>
        <dbReference type="ChEBI" id="CHEBI:57972"/>
        <dbReference type="EC" id="5.1.1.1"/>
    </reaction>
</comment>
<evidence type="ECO:0000256" key="6">
    <source>
        <dbReference type="PIRSR" id="PIRSR600821-52"/>
    </source>
</evidence>
<evidence type="ECO:0000259" key="7">
    <source>
        <dbReference type="SMART" id="SM01005"/>
    </source>
</evidence>
<dbReference type="Pfam" id="PF01168">
    <property type="entry name" value="Ala_racemase_N"/>
    <property type="match status" value="1"/>
</dbReference>
<dbReference type="PRINTS" id="PR00992">
    <property type="entry name" value="ALARACEMASE"/>
</dbReference>
<protein>
    <recommendedName>
        <fullName evidence="4">Alanine racemase</fullName>
        <ecNumber evidence="4">5.1.1.1</ecNumber>
    </recommendedName>
</protein>
<dbReference type="GO" id="GO:0009252">
    <property type="term" value="P:peptidoglycan biosynthetic process"/>
    <property type="evidence" value="ECO:0007669"/>
    <property type="project" value="TreeGrafter"/>
</dbReference>
<dbReference type="Gene3D" id="3.20.20.10">
    <property type="entry name" value="Alanine racemase"/>
    <property type="match status" value="1"/>
</dbReference>
<evidence type="ECO:0000313" key="8">
    <source>
        <dbReference type="EMBL" id="KXB37651.1"/>
    </source>
</evidence>
<dbReference type="InterPro" id="IPR011079">
    <property type="entry name" value="Ala_racemase_C"/>
</dbReference>
<feature type="active site" description="Proton acceptor; specific for D-alanine" evidence="4">
    <location>
        <position position="38"/>
    </location>
</feature>
<dbReference type="SUPFAM" id="SSF51419">
    <property type="entry name" value="PLP-binding barrel"/>
    <property type="match status" value="1"/>
</dbReference>
<evidence type="ECO:0000313" key="9">
    <source>
        <dbReference type="Proteomes" id="UP000070422"/>
    </source>
</evidence>
<dbReference type="HAMAP" id="MF_01201">
    <property type="entry name" value="Ala_racemase"/>
    <property type="match status" value="1"/>
</dbReference>
<keyword evidence="2 4" id="KW-0663">Pyridoxal phosphate</keyword>
<dbReference type="InterPro" id="IPR000821">
    <property type="entry name" value="Ala_racemase"/>
</dbReference>
<reference evidence="8 9" key="1">
    <citation type="submission" date="2016-01" db="EMBL/GenBank/DDBJ databases">
        <authorList>
            <person name="Oliw E.H."/>
        </authorList>
    </citation>
    <scope>NUCLEOTIDE SEQUENCE [LARGE SCALE GENOMIC DNA]</scope>
    <source>
        <strain evidence="8 9">KA00635</strain>
    </source>
</reference>
<dbReference type="InterPro" id="IPR001608">
    <property type="entry name" value="Ala_racemase_N"/>
</dbReference>
<feature type="domain" description="Alanine racemase C-terminal" evidence="7">
    <location>
        <begin position="254"/>
        <end position="381"/>
    </location>
</feature>
<dbReference type="InterPro" id="IPR009006">
    <property type="entry name" value="Ala_racemase/Decarboxylase_C"/>
</dbReference>
<feature type="active site" description="Proton acceptor; specific for L-alanine" evidence="4">
    <location>
        <position position="275"/>
    </location>
</feature>
<dbReference type="PATRIC" id="fig|87541.4.peg.485"/>
<name>A0A133Y3A4_9LACT</name>
<dbReference type="EMBL" id="LSCQ01000021">
    <property type="protein sequence ID" value="KXB37651.1"/>
    <property type="molecule type" value="Genomic_DNA"/>
</dbReference>
<comment type="caution">
    <text evidence="8">The sequence shown here is derived from an EMBL/GenBank/DDBJ whole genome shotgun (WGS) entry which is preliminary data.</text>
</comment>
<dbReference type="GO" id="GO:0030632">
    <property type="term" value="P:D-alanine biosynthetic process"/>
    <property type="evidence" value="ECO:0007669"/>
    <property type="project" value="UniProtKB-UniRule"/>
</dbReference>
<sequence length="382" mass="41969">MISAYHRPTRITVSLPNILHNYQLLKGLRQRPVFAVIKADAYGHGSLPIAKALEAIEADGFCVAVSDEALELRQAGITSRILVLGLTDPQDACLHAQKNIDLTVSSLDWLKKAYDFLKNSSSLPLNVHLKIDSGMGRIGVRDTKEAQAIIDYIKDHQDHLTLAGIFTHYATADSSQANCKNYVENQSQFFKEKIDALHLEVLAHRPIIHQSNTALSFWYPEKTLDAIRLGIGLYGCNPSDGEVTLPSDLPILPALSLTTTLSYVKQLPAGQSISYGATYTTEKDEWIGTLPIGYADGLPRSSTGYQVLIDGHLCPIVGRVCMDQCMVRLPYAMPTGALVTIIGTDPISGQSLSAESLAQYNHTISYELFCGFSPRIPRHYLN</sequence>
<feature type="modified residue" description="N6-(pyridoxal phosphate)lysine" evidence="4 5">
    <location>
        <position position="38"/>
    </location>
</feature>
<comment type="similarity">
    <text evidence="4">Belongs to the alanine racemase family.</text>
</comment>
<evidence type="ECO:0000256" key="4">
    <source>
        <dbReference type="HAMAP-Rule" id="MF_01201"/>
    </source>
</evidence>
<dbReference type="FunFam" id="3.20.20.10:FF:000002">
    <property type="entry name" value="Alanine racemase"/>
    <property type="match status" value="1"/>
</dbReference>
<dbReference type="NCBIfam" id="TIGR00492">
    <property type="entry name" value="alr"/>
    <property type="match status" value="1"/>
</dbReference>
<dbReference type="PANTHER" id="PTHR30511:SF0">
    <property type="entry name" value="ALANINE RACEMASE, CATABOLIC-RELATED"/>
    <property type="match status" value="1"/>
</dbReference>
<evidence type="ECO:0000256" key="2">
    <source>
        <dbReference type="ARBA" id="ARBA00022898"/>
    </source>
</evidence>
<dbReference type="STRING" id="87541.AWM71_01880"/>